<evidence type="ECO:0000313" key="2">
    <source>
        <dbReference type="Proteomes" id="UP000178892"/>
    </source>
</evidence>
<organism evidence="1 2">
    <name type="scientific">Candidatus Doudnabacteria bacterium RIFCSPHIGHO2_01_FULL_46_24</name>
    <dbReference type="NCBI Taxonomy" id="1817825"/>
    <lineage>
        <taxon>Bacteria</taxon>
        <taxon>Candidatus Doudnaibacteriota</taxon>
    </lineage>
</organism>
<name>A0A1F5NVC2_9BACT</name>
<sequence>MFSQIDEPIDVIAKFSKNKLTPVKFLWGGREYLVRKINLTWSSFEGRSKIYYFAVSDNVNCFKLRFDTESLRWTLLESYVE</sequence>
<evidence type="ECO:0000313" key="1">
    <source>
        <dbReference type="EMBL" id="OGE81300.1"/>
    </source>
</evidence>
<comment type="caution">
    <text evidence="1">The sequence shown here is derived from an EMBL/GenBank/DDBJ whole genome shotgun (WGS) entry which is preliminary data.</text>
</comment>
<reference evidence="1 2" key="1">
    <citation type="journal article" date="2016" name="Nat. Commun.">
        <title>Thousands of microbial genomes shed light on interconnected biogeochemical processes in an aquifer system.</title>
        <authorList>
            <person name="Anantharaman K."/>
            <person name="Brown C.T."/>
            <person name="Hug L.A."/>
            <person name="Sharon I."/>
            <person name="Castelle C.J."/>
            <person name="Probst A.J."/>
            <person name="Thomas B.C."/>
            <person name="Singh A."/>
            <person name="Wilkins M.J."/>
            <person name="Karaoz U."/>
            <person name="Brodie E.L."/>
            <person name="Williams K.H."/>
            <person name="Hubbard S.S."/>
            <person name="Banfield J.F."/>
        </authorList>
    </citation>
    <scope>NUCLEOTIDE SEQUENCE [LARGE SCALE GENOMIC DNA]</scope>
</reference>
<gene>
    <name evidence="1" type="ORF">A2720_03495</name>
</gene>
<protein>
    <submittedName>
        <fullName evidence="1">Uncharacterized protein</fullName>
    </submittedName>
</protein>
<dbReference type="Proteomes" id="UP000178892">
    <property type="component" value="Unassembled WGS sequence"/>
</dbReference>
<dbReference type="STRING" id="1817825.A2720_03495"/>
<dbReference type="AlphaFoldDB" id="A0A1F5NVC2"/>
<accession>A0A1F5NVC2</accession>
<dbReference type="EMBL" id="MFEL01000009">
    <property type="protein sequence ID" value="OGE81300.1"/>
    <property type="molecule type" value="Genomic_DNA"/>
</dbReference>
<proteinExistence type="predicted"/>